<reference evidence="1 2" key="1">
    <citation type="journal article" date="2024" name="G3 (Bethesda)">
        <title>Genome assembly of Hibiscus sabdariffa L. provides insights into metabolisms of medicinal natural products.</title>
        <authorList>
            <person name="Kim T."/>
        </authorList>
    </citation>
    <scope>NUCLEOTIDE SEQUENCE [LARGE SCALE GENOMIC DNA]</scope>
    <source>
        <strain evidence="1">TK-2024</strain>
        <tissue evidence="1">Old leaves</tissue>
    </source>
</reference>
<evidence type="ECO:0000313" key="1">
    <source>
        <dbReference type="EMBL" id="KAK8522997.1"/>
    </source>
</evidence>
<dbReference type="Proteomes" id="UP001472677">
    <property type="component" value="Unassembled WGS sequence"/>
</dbReference>
<keyword evidence="2" id="KW-1185">Reference proteome</keyword>
<accession>A0ABR2CT79</accession>
<protein>
    <submittedName>
        <fullName evidence="1">Uncharacterized protein</fullName>
    </submittedName>
</protein>
<gene>
    <name evidence="1" type="ORF">V6N12_073709</name>
</gene>
<comment type="caution">
    <text evidence="1">The sequence shown here is derived from an EMBL/GenBank/DDBJ whole genome shotgun (WGS) entry which is preliminary data.</text>
</comment>
<dbReference type="EMBL" id="JBBPBM010000044">
    <property type="protein sequence ID" value="KAK8522997.1"/>
    <property type="molecule type" value="Genomic_DNA"/>
</dbReference>
<sequence length="92" mass="10615">MDIWIFKGNNVEIEENWVRGASIVHESKTIDAARPVDFNSVEILLHGFIRGLGQLNCYNMQTGFFRELEIKGIASQFFHVNHYAESLFLVEL</sequence>
<proteinExistence type="predicted"/>
<organism evidence="1 2">
    <name type="scientific">Hibiscus sabdariffa</name>
    <name type="common">roselle</name>
    <dbReference type="NCBI Taxonomy" id="183260"/>
    <lineage>
        <taxon>Eukaryota</taxon>
        <taxon>Viridiplantae</taxon>
        <taxon>Streptophyta</taxon>
        <taxon>Embryophyta</taxon>
        <taxon>Tracheophyta</taxon>
        <taxon>Spermatophyta</taxon>
        <taxon>Magnoliopsida</taxon>
        <taxon>eudicotyledons</taxon>
        <taxon>Gunneridae</taxon>
        <taxon>Pentapetalae</taxon>
        <taxon>rosids</taxon>
        <taxon>malvids</taxon>
        <taxon>Malvales</taxon>
        <taxon>Malvaceae</taxon>
        <taxon>Malvoideae</taxon>
        <taxon>Hibiscus</taxon>
    </lineage>
</organism>
<name>A0ABR2CT79_9ROSI</name>
<evidence type="ECO:0000313" key="2">
    <source>
        <dbReference type="Proteomes" id="UP001472677"/>
    </source>
</evidence>